<accession>A0A200PPY4</accession>
<dbReference type="InterPro" id="IPR016166">
    <property type="entry name" value="FAD-bd_PCMH"/>
</dbReference>
<keyword evidence="6" id="KW-1015">Disulfide bond</keyword>
<dbReference type="InterPro" id="IPR012951">
    <property type="entry name" value="BBE"/>
</dbReference>
<dbReference type="Gene3D" id="3.30.43.10">
    <property type="entry name" value="Uridine Diphospho-n-acetylenolpyruvylglucosamine Reductase, domain 2"/>
    <property type="match status" value="1"/>
</dbReference>
<evidence type="ECO:0000256" key="8">
    <source>
        <dbReference type="SAM" id="SignalP"/>
    </source>
</evidence>
<feature type="chain" id="PRO_5012758303" evidence="8">
    <location>
        <begin position="24"/>
        <end position="532"/>
    </location>
</feature>
<dbReference type="Gene3D" id="3.30.465.10">
    <property type="match status" value="1"/>
</dbReference>
<keyword evidence="5" id="KW-0274">FAD</keyword>
<reference evidence="10 11" key="1">
    <citation type="journal article" date="2017" name="Mol. Plant">
        <title>The Genome of Medicinal Plant Macleaya cordata Provides New Insights into Benzylisoquinoline Alkaloids Metabolism.</title>
        <authorList>
            <person name="Liu X."/>
            <person name="Liu Y."/>
            <person name="Huang P."/>
            <person name="Ma Y."/>
            <person name="Qing Z."/>
            <person name="Tang Q."/>
            <person name="Cao H."/>
            <person name="Cheng P."/>
            <person name="Zheng Y."/>
            <person name="Yuan Z."/>
            <person name="Zhou Y."/>
            <person name="Liu J."/>
            <person name="Tang Z."/>
            <person name="Zhuo Y."/>
            <person name="Zhang Y."/>
            <person name="Yu L."/>
            <person name="Huang J."/>
            <person name="Yang P."/>
            <person name="Peng Q."/>
            <person name="Zhang J."/>
            <person name="Jiang W."/>
            <person name="Zhang Z."/>
            <person name="Lin K."/>
            <person name="Ro D.K."/>
            <person name="Chen X."/>
            <person name="Xiong X."/>
            <person name="Shang Y."/>
            <person name="Huang S."/>
            <person name="Zeng J."/>
        </authorList>
    </citation>
    <scope>NUCLEOTIDE SEQUENCE [LARGE SCALE GENOMIC DNA]</scope>
    <source>
        <strain evidence="11">cv. BLH2017</strain>
        <tissue evidence="10">Root</tissue>
    </source>
</reference>
<feature type="signal peptide" evidence="8">
    <location>
        <begin position="1"/>
        <end position="23"/>
    </location>
</feature>
<dbReference type="GO" id="GO:0071949">
    <property type="term" value="F:FAD binding"/>
    <property type="evidence" value="ECO:0007669"/>
    <property type="project" value="InterPro"/>
</dbReference>
<comment type="cofactor">
    <cofactor evidence="1">
        <name>FAD</name>
        <dbReference type="ChEBI" id="CHEBI:57692"/>
    </cofactor>
</comment>
<evidence type="ECO:0000313" key="11">
    <source>
        <dbReference type="Proteomes" id="UP000195402"/>
    </source>
</evidence>
<comment type="similarity">
    <text evidence="2">Belongs to the oxygen-dependent FAD-linked oxidoreductase family.</text>
</comment>
<keyword evidence="11" id="KW-1185">Reference proteome</keyword>
<dbReference type="EMBL" id="MVGT01004341">
    <property type="protein sequence ID" value="OVA00266.1"/>
    <property type="molecule type" value="Genomic_DNA"/>
</dbReference>
<dbReference type="InterPro" id="IPR006094">
    <property type="entry name" value="Oxid_FAD_bind_N"/>
</dbReference>
<dbReference type="PANTHER" id="PTHR32448">
    <property type="entry name" value="OS08G0158400 PROTEIN"/>
    <property type="match status" value="1"/>
</dbReference>
<feature type="domain" description="FAD-binding PCMH-type" evidence="9">
    <location>
        <begin position="73"/>
        <end position="247"/>
    </location>
</feature>
<evidence type="ECO:0000313" key="10">
    <source>
        <dbReference type="EMBL" id="OVA00266.1"/>
    </source>
</evidence>
<evidence type="ECO:0000256" key="3">
    <source>
        <dbReference type="ARBA" id="ARBA00022630"/>
    </source>
</evidence>
<dbReference type="InterPro" id="IPR016169">
    <property type="entry name" value="FAD-bd_PCMH_sub2"/>
</dbReference>
<sequence length="532" mass="59502">MGSSKSSIVVLTLLSFFVFSVTCATSSTLEDNFIQCLSLQQPSIPIPIYTQSNPSFTSIFLSSARNLRFVSAATPKPLLIILPSDESHIQAAIVCCRKQGLDLKVRSGGHDVEGLSYVSDAPFIIADLVNFRSININLQDNTAWVQAGANLGEVYYRISEKSKTLGFPAGFCPAVGVGGHFSGGGFGALVRKYGLAADQVIDARLVNVDGKILDRQSMGEDLFWAIRGGGASSFAVVLSWKINLVPVPPIVTVATVDRTLQQGATRLVLKWQFIADKLDEDLYIGVTPTVVNIPTQGGQQRTVVASFSILFLGRVDELLQLMQVSFPELGLTRNDTAEMSWVESHVYFYARGRPVEEVLLDRDDSQTKIFLKVKTDYVKIPISEIALEGIWRKFMEEEMATMLWTPFGGRMNEISEFALPYPHRIGNIFNILYVAGWQDESQSVQKIDWLRTFYDYMTPYVSKFPRTAYLNYKDLDLGTNIDGVFSYLNARTWGVKYFKSNFERLVYVKTKVDPSNFFKNKQSIPPFIRFGN</sequence>
<keyword evidence="7" id="KW-0325">Glycoprotein</keyword>
<evidence type="ECO:0000256" key="4">
    <source>
        <dbReference type="ARBA" id="ARBA00022729"/>
    </source>
</evidence>
<dbReference type="PROSITE" id="PS51387">
    <property type="entry name" value="FAD_PCMH"/>
    <property type="match status" value="1"/>
</dbReference>
<organism evidence="10 11">
    <name type="scientific">Macleaya cordata</name>
    <name type="common">Five-seeded plume-poppy</name>
    <name type="synonym">Bocconia cordata</name>
    <dbReference type="NCBI Taxonomy" id="56857"/>
    <lineage>
        <taxon>Eukaryota</taxon>
        <taxon>Viridiplantae</taxon>
        <taxon>Streptophyta</taxon>
        <taxon>Embryophyta</taxon>
        <taxon>Tracheophyta</taxon>
        <taxon>Spermatophyta</taxon>
        <taxon>Magnoliopsida</taxon>
        <taxon>Ranunculales</taxon>
        <taxon>Papaveraceae</taxon>
        <taxon>Papaveroideae</taxon>
        <taxon>Macleaya</taxon>
    </lineage>
</organism>
<dbReference type="STRING" id="56857.A0A200PPY4"/>
<dbReference type="InParanoid" id="A0A200PPY4"/>
<dbReference type="Pfam" id="PF01565">
    <property type="entry name" value="FAD_binding_4"/>
    <property type="match status" value="1"/>
</dbReference>
<dbReference type="Gene3D" id="3.40.462.20">
    <property type="match status" value="1"/>
</dbReference>
<dbReference type="Pfam" id="PF08031">
    <property type="entry name" value="BBE"/>
    <property type="match status" value="1"/>
</dbReference>
<dbReference type="InterPro" id="IPR016167">
    <property type="entry name" value="FAD-bd_PCMH_sub1"/>
</dbReference>
<dbReference type="FunFam" id="3.30.43.10:FF:000004">
    <property type="entry name" value="Berberine bridge enzyme-like 15"/>
    <property type="match status" value="1"/>
</dbReference>
<evidence type="ECO:0000256" key="6">
    <source>
        <dbReference type="ARBA" id="ARBA00023157"/>
    </source>
</evidence>
<evidence type="ECO:0000256" key="7">
    <source>
        <dbReference type="ARBA" id="ARBA00023180"/>
    </source>
</evidence>
<comment type="caution">
    <text evidence="10">The sequence shown here is derived from an EMBL/GenBank/DDBJ whole genome shotgun (WGS) entry which is preliminary data.</text>
</comment>
<name>A0A200PPY4_MACCD</name>
<dbReference type="OrthoDB" id="407275at2759"/>
<protein>
    <submittedName>
        <fullName evidence="10">FAD linked oxidase</fullName>
    </submittedName>
</protein>
<dbReference type="GO" id="GO:0016491">
    <property type="term" value="F:oxidoreductase activity"/>
    <property type="evidence" value="ECO:0007669"/>
    <property type="project" value="InterPro"/>
</dbReference>
<dbReference type="SUPFAM" id="SSF56176">
    <property type="entry name" value="FAD-binding/transporter-associated domain-like"/>
    <property type="match status" value="1"/>
</dbReference>
<evidence type="ECO:0000256" key="5">
    <source>
        <dbReference type="ARBA" id="ARBA00022827"/>
    </source>
</evidence>
<dbReference type="AlphaFoldDB" id="A0A200PPY4"/>
<proteinExistence type="inferred from homology"/>
<dbReference type="InterPro" id="IPR036318">
    <property type="entry name" value="FAD-bd_PCMH-like_sf"/>
</dbReference>
<keyword evidence="3" id="KW-0285">Flavoprotein</keyword>
<evidence type="ECO:0000259" key="9">
    <source>
        <dbReference type="PROSITE" id="PS51387"/>
    </source>
</evidence>
<gene>
    <name evidence="10" type="ORF">BVC80_1495g11</name>
</gene>
<dbReference type="Proteomes" id="UP000195402">
    <property type="component" value="Unassembled WGS sequence"/>
</dbReference>
<keyword evidence="4 8" id="KW-0732">Signal</keyword>
<evidence type="ECO:0000256" key="2">
    <source>
        <dbReference type="ARBA" id="ARBA00005466"/>
    </source>
</evidence>
<evidence type="ECO:0000256" key="1">
    <source>
        <dbReference type="ARBA" id="ARBA00001974"/>
    </source>
</evidence>